<evidence type="ECO:0008006" key="2">
    <source>
        <dbReference type="Google" id="ProtNLM"/>
    </source>
</evidence>
<reference evidence="1" key="1">
    <citation type="journal article" date="2014" name="Front. Microbiol.">
        <title>High frequency of phylogenetically diverse reductive dehalogenase-homologous genes in deep subseafloor sedimentary metagenomes.</title>
        <authorList>
            <person name="Kawai M."/>
            <person name="Futagami T."/>
            <person name="Toyoda A."/>
            <person name="Takaki Y."/>
            <person name="Nishi S."/>
            <person name="Hori S."/>
            <person name="Arai W."/>
            <person name="Tsubouchi T."/>
            <person name="Morono Y."/>
            <person name="Uchiyama I."/>
            <person name="Ito T."/>
            <person name="Fujiyama A."/>
            <person name="Inagaki F."/>
            <person name="Takami H."/>
        </authorList>
    </citation>
    <scope>NUCLEOTIDE SEQUENCE</scope>
    <source>
        <strain evidence="1">Expedition CK06-06</strain>
    </source>
</reference>
<dbReference type="InterPro" id="IPR036249">
    <property type="entry name" value="Thioredoxin-like_sf"/>
</dbReference>
<organism evidence="1">
    <name type="scientific">marine sediment metagenome</name>
    <dbReference type="NCBI Taxonomy" id="412755"/>
    <lineage>
        <taxon>unclassified sequences</taxon>
        <taxon>metagenomes</taxon>
        <taxon>ecological metagenomes</taxon>
    </lineage>
</organism>
<evidence type="ECO:0000313" key="1">
    <source>
        <dbReference type="EMBL" id="GAH63790.1"/>
    </source>
</evidence>
<feature type="non-terminal residue" evidence="1">
    <location>
        <position position="73"/>
    </location>
</feature>
<sequence length="73" mass="7835">MTFDEIQSQAISEWQALEHSDKPRILIGTATCGRAAGAIAALEAINRELAKHNIKAIITQVGCIGLCYAEPLV</sequence>
<protein>
    <recommendedName>
        <fullName evidence="2">NADH-ubiquinone oxidoreductase 51kDa subunit FMN-binding domain-containing protein</fullName>
    </recommendedName>
</protein>
<dbReference type="Gene3D" id="3.40.30.10">
    <property type="entry name" value="Glutaredoxin"/>
    <property type="match status" value="1"/>
</dbReference>
<dbReference type="SUPFAM" id="SSF52833">
    <property type="entry name" value="Thioredoxin-like"/>
    <property type="match status" value="1"/>
</dbReference>
<gene>
    <name evidence="1" type="ORF">S03H2_48346</name>
</gene>
<accession>X1I398</accession>
<proteinExistence type="predicted"/>
<dbReference type="AlphaFoldDB" id="X1I398"/>
<comment type="caution">
    <text evidence="1">The sequence shown here is derived from an EMBL/GenBank/DDBJ whole genome shotgun (WGS) entry which is preliminary data.</text>
</comment>
<name>X1I398_9ZZZZ</name>
<dbReference type="EMBL" id="BARU01030476">
    <property type="protein sequence ID" value="GAH63790.1"/>
    <property type="molecule type" value="Genomic_DNA"/>
</dbReference>